<name>V9DFZ4_9EURO</name>
<accession>V9DFZ4</accession>
<dbReference type="GO" id="GO:0000978">
    <property type="term" value="F:RNA polymerase II cis-regulatory region sequence-specific DNA binding"/>
    <property type="evidence" value="ECO:0007669"/>
    <property type="project" value="InterPro"/>
</dbReference>
<sequence length="883" mass="98055">MAPKKRTQLPRHSGVAESTESILPQQQATTTFLSDPAAKDRRRRQRDSPQPLSSVQSPTQDTFASSRSPVVSDSPHSPVEGVVPGSSSRRESSSTMRTSSISLDAAPSCTPTGRISKAKKGKRVHACEFPGCGKVFTRAEHRRRHELNHNPEALFPCTRPGCRKAFHRMDLLQRHQERHDLESAVESASGHLNPMAQIAVTSEASSVMPAPAMSSPQGDRSAPRSSSGGLSIGSLVHPQQDYRYGLGTPAFNGFTRQPMHFVPGFTSSDDSMFYTPESSQSPVSEYYGRYPHRQSISSSSSVAAFDPNGASPLISGNMPNPWAPSSGPPSNFPSTMLDDGSYLPSPADSTLPIPLSDLDGIEWSVIRRELSTATGLQPGDPSAGFSDTIRWDCLEHYWQYFHPSFPIVHRPSFLPTKPSPLLASAMVAIGSQYDSRPDAKMYSLTLLEIATKLLRRRDNITSRSRLADLQCVFLLEILSKYCARRVEVEMSARFRSLFASLDQARRTLATDPLAVFRTLPKDPSPDDIHRAHKFWLEHETRRRILQASNVLDLQQVTLFEQPATIIHHERPRRVGPGGLRLNISLPCAEELWETSPIEDWVEMAGESDAKGPTKSRSSQKEKASSARLDYFQIQVSLANNPSITLDQLLPRNDQSGTAAARLIFNRHARDMAKNTPIRQLLVVSGESWIMGKKLENEAEFQDAKRSLRAWVDSNRESRAALWHATQLIRLRTKFSYSGSTNTELSVSFHDTHMLHEGWALYLAALVCWAYGFTARTASDNSGHSSTVSEPMSNPSRSSSLSSVHPALLDHGDALYNMREYLQNTNVKTVDDLLHLSPATFGRTHGLLEIIRLNKIAFFLGGLMNEAERVLYRLVEGRSRLSHF</sequence>
<reference evidence="10 11" key="1">
    <citation type="submission" date="2013-03" db="EMBL/GenBank/DDBJ databases">
        <title>The Genome Sequence of Cladophialophora carrionii CBS 160.54.</title>
        <authorList>
            <consortium name="The Broad Institute Genomics Platform"/>
            <person name="Cuomo C."/>
            <person name="de Hoog S."/>
            <person name="Gorbushina A."/>
            <person name="Walker B."/>
            <person name="Young S.K."/>
            <person name="Zeng Q."/>
            <person name="Gargeya S."/>
            <person name="Fitzgerald M."/>
            <person name="Haas B."/>
            <person name="Abouelleil A."/>
            <person name="Allen A.W."/>
            <person name="Alvarado L."/>
            <person name="Arachchi H.M."/>
            <person name="Berlin A.M."/>
            <person name="Chapman S.B."/>
            <person name="Gainer-Dewar J."/>
            <person name="Goldberg J."/>
            <person name="Griggs A."/>
            <person name="Gujja S."/>
            <person name="Hansen M."/>
            <person name="Howarth C."/>
            <person name="Imamovic A."/>
            <person name="Ireland A."/>
            <person name="Larimer J."/>
            <person name="McCowan C."/>
            <person name="Murphy C."/>
            <person name="Pearson M."/>
            <person name="Poon T.W."/>
            <person name="Priest M."/>
            <person name="Roberts A."/>
            <person name="Saif S."/>
            <person name="Shea T."/>
            <person name="Sisk P."/>
            <person name="Sykes S."/>
            <person name="Wortman J."/>
            <person name="Nusbaum C."/>
            <person name="Birren B."/>
        </authorList>
    </citation>
    <scope>NUCLEOTIDE SEQUENCE [LARGE SCALE GENOMIC DNA]</scope>
    <source>
        <strain evidence="10 11">CBS 160.54</strain>
    </source>
</reference>
<dbReference type="CDD" id="cd12148">
    <property type="entry name" value="fungal_TF_MHR"/>
    <property type="match status" value="1"/>
</dbReference>
<dbReference type="Proteomes" id="UP000030678">
    <property type="component" value="Unassembled WGS sequence"/>
</dbReference>
<feature type="compositionally biased region" description="Low complexity" evidence="8">
    <location>
        <begin position="225"/>
        <end position="234"/>
    </location>
</feature>
<dbReference type="InterPro" id="IPR051059">
    <property type="entry name" value="VerF-like"/>
</dbReference>
<keyword evidence="6" id="KW-0539">Nucleus</keyword>
<keyword evidence="3" id="KW-0677">Repeat</keyword>
<dbReference type="PANTHER" id="PTHR40626">
    <property type="entry name" value="MIP31509P"/>
    <property type="match status" value="1"/>
</dbReference>
<proteinExistence type="predicted"/>
<feature type="compositionally biased region" description="Polar residues" evidence="8">
    <location>
        <begin position="16"/>
        <end position="33"/>
    </location>
</feature>
<evidence type="ECO:0000256" key="1">
    <source>
        <dbReference type="ARBA" id="ARBA00004123"/>
    </source>
</evidence>
<dbReference type="SMART" id="SM00355">
    <property type="entry name" value="ZnF_C2H2"/>
    <property type="match status" value="2"/>
</dbReference>
<evidence type="ECO:0000256" key="2">
    <source>
        <dbReference type="ARBA" id="ARBA00022723"/>
    </source>
</evidence>
<dbReference type="GeneID" id="19983121"/>
<dbReference type="PROSITE" id="PS50157">
    <property type="entry name" value="ZINC_FINGER_C2H2_2"/>
    <property type="match status" value="2"/>
</dbReference>
<feature type="compositionally biased region" description="Low complexity" evidence="8">
    <location>
        <begin position="788"/>
        <end position="800"/>
    </location>
</feature>
<evidence type="ECO:0000256" key="6">
    <source>
        <dbReference type="ARBA" id="ARBA00023242"/>
    </source>
</evidence>
<dbReference type="InterPro" id="IPR013087">
    <property type="entry name" value="Znf_C2H2_type"/>
</dbReference>
<feature type="region of interest" description="Disordered" evidence="8">
    <location>
        <begin position="315"/>
        <end position="339"/>
    </location>
</feature>
<dbReference type="HOGENOM" id="CLU_015772_0_0_1"/>
<feature type="compositionally biased region" description="Low complexity" evidence="8">
    <location>
        <begin position="65"/>
        <end position="102"/>
    </location>
</feature>
<gene>
    <name evidence="10" type="ORF">G647_04628</name>
</gene>
<evidence type="ECO:0000313" key="10">
    <source>
        <dbReference type="EMBL" id="ETI25253.1"/>
    </source>
</evidence>
<evidence type="ECO:0000313" key="11">
    <source>
        <dbReference type="Proteomes" id="UP000030678"/>
    </source>
</evidence>
<dbReference type="GO" id="GO:0000785">
    <property type="term" value="C:chromatin"/>
    <property type="evidence" value="ECO:0007669"/>
    <property type="project" value="TreeGrafter"/>
</dbReference>
<dbReference type="PANTHER" id="PTHR40626:SF30">
    <property type="entry name" value="FINGER DOMAIN PROTEIN, PUTATIVE (AFU_ORTHOLOGUE AFUA_4G13600)-RELATED"/>
    <property type="match status" value="1"/>
</dbReference>
<dbReference type="GO" id="GO:0006351">
    <property type="term" value="P:DNA-templated transcription"/>
    <property type="evidence" value="ECO:0007669"/>
    <property type="project" value="InterPro"/>
</dbReference>
<feature type="region of interest" description="Disordered" evidence="8">
    <location>
        <begin position="1"/>
        <end position="122"/>
    </location>
</feature>
<feature type="compositionally biased region" description="Low complexity" evidence="8">
    <location>
        <begin position="204"/>
        <end position="216"/>
    </location>
</feature>
<evidence type="ECO:0000256" key="3">
    <source>
        <dbReference type="ARBA" id="ARBA00022737"/>
    </source>
</evidence>
<protein>
    <recommendedName>
        <fullName evidence="9">C2H2-type domain-containing protein</fullName>
    </recommendedName>
</protein>
<keyword evidence="2" id="KW-0479">Metal-binding</keyword>
<dbReference type="GO" id="GO:0008270">
    <property type="term" value="F:zinc ion binding"/>
    <property type="evidence" value="ECO:0007669"/>
    <property type="project" value="UniProtKB-KW"/>
</dbReference>
<dbReference type="GO" id="GO:0000981">
    <property type="term" value="F:DNA-binding transcription factor activity, RNA polymerase II-specific"/>
    <property type="evidence" value="ECO:0007669"/>
    <property type="project" value="InterPro"/>
</dbReference>
<dbReference type="InterPro" id="IPR036236">
    <property type="entry name" value="Znf_C2H2_sf"/>
</dbReference>
<feature type="region of interest" description="Disordered" evidence="8">
    <location>
        <begin position="204"/>
        <end position="234"/>
    </location>
</feature>
<comment type="subcellular location">
    <subcellularLocation>
        <location evidence="1">Nucleus</location>
    </subcellularLocation>
</comment>
<organism evidence="10 11">
    <name type="scientific">Cladophialophora carrionii CBS 160.54</name>
    <dbReference type="NCBI Taxonomy" id="1279043"/>
    <lineage>
        <taxon>Eukaryota</taxon>
        <taxon>Fungi</taxon>
        <taxon>Dikarya</taxon>
        <taxon>Ascomycota</taxon>
        <taxon>Pezizomycotina</taxon>
        <taxon>Eurotiomycetes</taxon>
        <taxon>Chaetothyriomycetidae</taxon>
        <taxon>Chaetothyriales</taxon>
        <taxon>Herpotrichiellaceae</taxon>
        <taxon>Cladophialophora</taxon>
    </lineage>
</organism>
<evidence type="ECO:0000256" key="4">
    <source>
        <dbReference type="ARBA" id="ARBA00022771"/>
    </source>
</evidence>
<feature type="region of interest" description="Disordered" evidence="8">
    <location>
        <begin position="780"/>
        <end position="800"/>
    </location>
</feature>
<evidence type="ECO:0000256" key="5">
    <source>
        <dbReference type="ARBA" id="ARBA00022833"/>
    </source>
</evidence>
<dbReference type="AlphaFoldDB" id="V9DFZ4"/>
<dbReference type="PROSITE" id="PS00028">
    <property type="entry name" value="ZINC_FINGER_C2H2_1"/>
    <property type="match status" value="2"/>
</dbReference>
<keyword evidence="4 7" id="KW-0863">Zinc-finger</keyword>
<feature type="domain" description="C2H2-type" evidence="9">
    <location>
        <begin position="125"/>
        <end position="154"/>
    </location>
</feature>
<dbReference type="RefSeq" id="XP_008727189.1">
    <property type="nucleotide sequence ID" value="XM_008728967.1"/>
</dbReference>
<evidence type="ECO:0000259" key="9">
    <source>
        <dbReference type="PROSITE" id="PS50157"/>
    </source>
</evidence>
<evidence type="ECO:0000256" key="8">
    <source>
        <dbReference type="SAM" id="MobiDB-lite"/>
    </source>
</evidence>
<dbReference type="Gene3D" id="3.30.160.60">
    <property type="entry name" value="Classic Zinc Finger"/>
    <property type="match status" value="2"/>
</dbReference>
<keyword evidence="5" id="KW-0862">Zinc</keyword>
<dbReference type="InterPro" id="IPR007219">
    <property type="entry name" value="XnlR_reg_dom"/>
</dbReference>
<dbReference type="VEuPathDB" id="FungiDB:G647_04628"/>
<dbReference type="OrthoDB" id="6077919at2759"/>
<feature type="compositionally biased region" description="Polar residues" evidence="8">
    <location>
        <begin position="54"/>
        <end position="64"/>
    </location>
</feature>
<feature type="domain" description="C2H2-type" evidence="9">
    <location>
        <begin position="155"/>
        <end position="184"/>
    </location>
</feature>
<evidence type="ECO:0000256" key="7">
    <source>
        <dbReference type="PROSITE-ProRule" id="PRU00042"/>
    </source>
</evidence>
<dbReference type="Pfam" id="PF04082">
    <property type="entry name" value="Fungal_trans"/>
    <property type="match status" value="1"/>
</dbReference>
<dbReference type="GO" id="GO:0005634">
    <property type="term" value="C:nucleus"/>
    <property type="evidence" value="ECO:0007669"/>
    <property type="project" value="UniProtKB-SubCell"/>
</dbReference>
<dbReference type="SUPFAM" id="SSF57667">
    <property type="entry name" value="beta-beta-alpha zinc fingers"/>
    <property type="match status" value="1"/>
</dbReference>
<dbReference type="EMBL" id="KB822704">
    <property type="protein sequence ID" value="ETI25253.1"/>
    <property type="molecule type" value="Genomic_DNA"/>
</dbReference>